<gene>
    <name evidence="3" type="ORF">VB248_06405</name>
</gene>
<proteinExistence type="predicted"/>
<protein>
    <submittedName>
        <fullName evidence="3">YceI family protein</fullName>
    </submittedName>
</protein>
<evidence type="ECO:0000259" key="2">
    <source>
        <dbReference type="Pfam" id="PF04264"/>
    </source>
</evidence>
<name>A0ABU5Q7C7_9BACT</name>
<feature type="signal peptide" evidence="1">
    <location>
        <begin position="1"/>
        <end position="20"/>
    </location>
</feature>
<dbReference type="EMBL" id="JAYFUM010000007">
    <property type="protein sequence ID" value="MEA5138753.1"/>
    <property type="molecule type" value="Genomic_DNA"/>
</dbReference>
<dbReference type="RefSeq" id="WP_323295921.1">
    <property type="nucleotide sequence ID" value="NZ_JAYFUM010000007.1"/>
</dbReference>
<evidence type="ECO:0000313" key="3">
    <source>
        <dbReference type="EMBL" id="MEA5138753.1"/>
    </source>
</evidence>
<feature type="domain" description="Lipid/polyisoprenoid-binding YceI-like" evidence="2">
    <location>
        <begin position="47"/>
        <end position="172"/>
    </location>
</feature>
<dbReference type="Gene3D" id="2.40.128.110">
    <property type="entry name" value="Lipid/polyisoprenoid-binding, YceI-like"/>
    <property type="match status" value="1"/>
</dbReference>
<evidence type="ECO:0000256" key="1">
    <source>
        <dbReference type="SAM" id="SignalP"/>
    </source>
</evidence>
<reference evidence="3 4" key="1">
    <citation type="submission" date="2023-12" db="EMBL/GenBank/DDBJ databases">
        <title>Novel species of the genus Arcicella isolated from rivers.</title>
        <authorList>
            <person name="Lu H."/>
        </authorList>
    </citation>
    <scope>NUCLEOTIDE SEQUENCE [LARGE SCALE GENOMIC DNA]</scope>
    <source>
        <strain evidence="3 4">KCTC 23307</strain>
    </source>
</reference>
<sequence length="180" mass="20268">MKTNIFILAIFLFVSQVAYSQLFSTQSGITSFFSKTPLEDITAVNSNVSAILNTSTGEIAVRMNMNQFNFPNKLMQEHFNENYIESDEFPTGTFTGKINEEIDFKKTGIFEVSAKGILTLHGVSKEKVIKGKLNISKTGISLDSDFEVMLVDYKIDVPKIVWEKIAEKISVRNSFSLMKK</sequence>
<accession>A0ABU5Q7C7</accession>
<dbReference type="InterPro" id="IPR036761">
    <property type="entry name" value="TTHA0802/YceI-like_sf"/>
</dbReference>
<keyword evidence="1" id="KW-0732">Signal</keyword>
<dbReference type="InterPro" id="IPR007372">
    <property type="entry name" value="Lipid/polyisoprenoid-bd_YceI"/>
</dbReference>
<dbReference type="Proteomes" id="UP001302949">
    <property type="component" value="Unassembled WGS sequence"/>
</dbReference>
<dbReference type="Pfam" id="PF04264">
    <property type="entry name" value="YceI"/>
    <property type="match status" value="1"/>
</dbReference>
<feature type="chain" id="PRO_5046866208" evidence="1">
    <location>
        <begin position="21"/>
        <end position="180"/>
    </location>
</feature>
<dbReference type="SUPFAM" id="SSF101874">
    <property type="entry name" value="YceI-like"/>
    <property type="match status" value="1"/>
</dbReference>
<keyword evidence="4" id="KW-1185">Reference proteome</keyword>
<organism evidence="3 4">
    <name type="scientific">Arcicella rigui</name>
    <dbReference type="NCBI Taxonomy" id="797020"/>
    <lineage>
        <taxon>Bacteria</taxon>
        <taxon>Pseudomonadati</taxon>
        <taxon>Bacteroidota</taxon>
        <taxon>Cytophagia</taxon>
        <taxon>Cytophagales</taxon>
        <taxon>Flectobacillaceae</taxon>
        <taxon>Arcicella</taxon>
    </lineage>
</organism>
<comment type="caution">
    <text evidence="3">The sequence shown here is derived from an EMBL/GenBank/DDBJ whole genome shotgun (WGS) entry which is preliminary data.</text>
</comment>
<evidence type="ECO:0000313" key="4">
    <source>
        <dbReference type="Proteomes" id="UP001302949"/>
    </source>
</evidence>